<feature type="signal peptide" evidence="1">
    <location>
        <begin position="1"/>
        <end position="38"/>
    </location>
</feature>
<evidence type="ECO:0000313" key="3">
    <source>
        <dbReference type="Proteomes" id="UP000032668"/>
    </source>
</evidence>
<name>A0A0D6PMW5_9PROT</name>
<proteinExistence type="predicted"/>
<sequence length="333" mass="35309">MKDGMFKACQARMRPGAGILCLAATAAVTLLSVAPAKAEELWDPYLRGVFQGLPAGALPPPGFYGELDTYYASYSVFGQPLGAAQGYGSGDKVPGSHLTALVIVPVVLWVPGVKFLGGDYAAAIGQPFDYTSFQPFQHAFGGGGGNLGTYNTVLVPGMVSWKLPENLYVKIGLTVLLPTASSTMNDFYRGHVTNGGAPSGNAFATMQPDFGVSWLWNGWDVSIGTHYTVNVGSTNHDGESYHSATEFSADYTVTKTIGAWSLGVGGSQENQLANDTLNGVPVPYTKVSNYSVGPIVGYQFKNGLGLTAVWNHGFATRNDVAGDFFDLRLTTRF</sequence>
<keyword evidence="1" id="KW-0732">Signal</keyword>
<evidence type="ECO:0000313" key="2">
    <source>
        <dbReference type="EMBL" id="GAN82124.1"/>
    </source>
</evidence>
<protein>
    <recommendedName>
        <fullName evidence="4">Phenol degradation protein meta</fullName>
    </recommendedName>
</protein>
<dbReference type="Proteomes" id="UP000032668">
    <property type="component" value="Unassembled WGS sequence"/>
</dbReference>
<reference evidence="2 3" key="1">
    <citation type="submission" date="2012-11" db="EMBL/GenBank/DDBJ databases">
        <title>Whole genome sequence of Acidocella aminolytica 101 = DSM 11237.</title>
        <authorList>
            <person name="Azuma Y."/>
            <person name="Higashiura N."/>
            <person name="Hirakawa H."/>
            <person name="Matsushita K."/>
        </authorList>
    </citation>
    <scope>NUCLEOTIDE SEQUENCE [LARGE SCALE GENOMIC DNA]</scope>
    <source>
        <strain evidence="3">101 / DSM 11237</strain>
    </source>
</reference>
<dbReference type="InterPro" id="IPR025737">
    <property type="entry name" value="FApF"/>
</dbReference>
<dbReference type="OrthoDB" id="109533at2"/>
<accession>A0A0D6PMW5</accession>
<gene>
    <name evidence="2" type="ORF">Aam_159_014</name>
</gene>
<dbReference type="AlphaFoldDB" id="A0A0D6PMW5"/>
<evidence type="ECO:0008006" key="4">
    <source>
        <dbReference type="Google" id="ProtNLM"/>
    </source>
</evidence>
<dbReference type="EMBL" id="BANC01000156">
    <property type="protein sequence ID" value="GAN82124.1"/>
    <property type="molecule type" value="Genomic_DNA"/>
</dbReference>
<evidence type="ECO:0000256" key="1">
    <source>
        <dbReference type="SAM" id="SignalP"/>
    </source>
</evidence>
<dbReference type="RefSeq" id="WP_082075807.1">
    <property type="nucleotide sequence ID" value="NZ_BANC01000156.1"/>
</dbReference>
<organism evidence="2 3">
    <name type="scientific">Acidocella aminolytica 101 = DSM 11237</name>
    <dbReference type="NCBI Taxonomy" id="1120923"/>
    <lineage>
        <taxon>Bacteria</taxon>
        <taxon>Pseudomonadati</taxon>
        <taxon>Pseudomonadota</taxon>
        <taxon>Alphaproteobacteria</taxon>
        <taxon>Acetobacterales</taxon>
        <taxon>Acidocellaceae</taxon>
        <taxon>Acidocella</taxon>
    </lineage>
</organism>
<keyword evidence="3" id="KW-1185">Reference proteome</keyword>
<comment type="caution">
    <text evidence="2">The sequence shown here is derived from an EMBL/GenBank/DDBJ whole genome shotgun (WGS) entry which is preliminary data.</text>
</comment>
<dbReference type="STRING" id="1120923.SAMN02746095_03342"/>
<dbReference type="Pfam" id="PF13557">
    <property type="entry name" value="Phenol_MetA_deg"/>
    <property type="match status" value="1"/>
</dbReference>
<feature type="chain" id="PRO_5030005941" description="Phenol degradation protein meta" evidence="1">
    <location>
        <begin position="39"/>
        <end position="333"/>
    </location>
</feature>